<evidence type="ECO:0000259" key="1">
    <source>
        <dbReference type="PROSITE" id="PS50076"/>
    </source>
</evidence>
<evidence type="ECO:0000313" key="2">
    <source>
        <dbReference type="EMBL" id="KAF2771157.1"/>
    </source>
</evidence>
<dbReference type="InterPro" id="IPR036869">
    <property type="entry name" value="J_dom_sf"/>
</dbReference>
<proteinExistence type="predicted"/>
<dbReference type="InterPro" id="IPR001623">
    <property type="entry name" value="DnaJ_domain"/>
</dbReference>
<name>A0A6G1LE37_9PEZI</name>
<organism evidence="2 3">
    <name type="scientific">Teratosphaeria nubilosa</name>
    <dbReference type="NCBI Taxonomy" id="161662"/>
    <lineage>
        <taxon>Eukaryota</taxon>
        <taxon>Fungi</taxon>
        <taxon>Dikarya</taxon>
        <taxon>Ascomycota</taxon>
        <taxon>Pezizomycotina</taxon>
        <taxon>Dothideomycetes</taxon>
        <taxon>Dothideomycetidae</taxon>
        <taxon>Mycosphaerellales</taxon>
        <taxon>Teratosphaeriaceae</taxon>
        <taxon>Teratosphaeria</taxon>
    </lineage>
</organism>
<dbReference type="Gene3D" id="1.10.287.110">
    <property type="entry name" value="DnaJ domain"/>
    <property type="match status" value="1"/>
</dbReference>
<evidence type="ECO:0000313" key="3">
    <source>
        <dbReference type="Proteomes" id="UP000799436"/>
    </source>
</evidence>
<keyword evidence="3" id="KW-1185">Reference proteome</keyword>
<sequence>MIARCVQTALYAIYYPAAAQTPSPHSMRSCRDRQRLYKAVVITMFLFTLYQVDCSIQREPNFYRSLGVLYDADHKTARAALRKLAKQHHPDKVDPEVQHLAIDTFIRLRDTVNVVGDAHLSGVYKHYGPLALDCTGDCSVNDKHISQAFTQQMSFYVTCVVEVVILVRRGKWRWLWCPFILITILAIVEANAELPDSTLGMVPHAVASFLKLTRLSNRYLKFELVTILRAIVKASFVALTQLRRINVAAYIWRGTWY</sequence>
<reference evidence="2" key="1">
    <citation type="journal article" date="2020" name="Stud. Mycol.">
        <title>101 Dothideomycetes genomes: a test case for predicting lifestyles and emergence of pathogens.</title>
        <authorList>
            <person name="Haridas S."/>
            <person name="Albert R."/>
            <person name="Binder M."/>
            <person name="Bloem J."/>
            <person name="Labutti K."/>
            <person name="Salamov A."/>
            <person name="Andreopoulos B."/>
            <person name="Baker S."/>
            <person name="Barry K."/>
            <person name="Bills G."/>
            <person name="Bluhm B."/>
            <person name="Cannon C."/>
            <person name="Castanera R."/>
            <person name="Culley D."/>
            <person name="Daum C."/>
            <person name="Ezra D."/>
            <person name="Gonzalez J."/>
            <person name="Henrissat B."/>
            <person name="Kuo A."/>
            <person name="Liang C."/>
            <person name="Lipzen A."/>
            <person name="Lutzoni F."/>
            <person name="Magnuson J."/>
            <person name="Mondo S."/>
            <person name="Nolan M."/>
            <person name="Ohm R."/>
            <person name="Pangilinan J."/>
            <person name="Park H.-J."/>
            <person name="Ramirez L."/>
            <person name="Alfaro M."/>
            <person name="Sun H."/>
            <person name="Tritt A."/>
            <person name="Yoshinaga Y."/>
            <person name="Zwiers L.-H."/>
            <person name="Turgeon B."/>
            <person name="Goodwin S."/>
            <person name="Spatafora J."/>
            <person name="Crous P."/>
            <person name="Grigoriev I."/>
        </authorList>
    </citation>
    <scope>NUCLEOTIDE SEQUENCE</scope>
    <source>
        <strain evidence="2">CBS 116005</strain>
    </source>
</reference>
<feature type="domain" description="J" evidence="1">
    <location>
        <begin position="61"/>
        <end position="128"/>
    </location>
</feature>
<dbReference type="SUPFAM" id="SSF46565">
    <property type="entry name" value="Chaperone J-domain"/>
    <property type="match status" value="1"/>
</dbReference>
<dbReference type="Proteomes" id="UP000799436">
    <property type="component" value="Unassembled WGS sequence"/>
</dbReference>
<protein>
    <recommendedName>
        <fullName evidence="1">J domain-containing protein</fullName>
    </recommendedName>
</protein>
<gene>
    <name evidence="2" type="ORF">EJ03DRAFT_46676</name>
</gene>
<dbReference type="CDD" id="cd06257">
    <property type="entry name" value="DnaJ"/>
    <property type="match status" value="1"/>
</dbReference>
<dbReference type="OrthoDB" id="376357at2759"/>
<dbReference type="AlphaFoldDB" id="A0A6G1LE37"/>
<dbReference type="SMART" id="SM00271">
    <property type="entry name" value="DnaJ"/>
    <property type="match status" value="1"/>
</dbReference>
<dbReference type="Pfam" id="PF00226">
    <property type="entry name" value="DnaJ"/>
    <property type="match status" value="1"/>
</dbReference>
<dbReference type="EMBL" id="ML995821">
    <property type="protein sequence ID" value="KAF2771157.1"/>
    <property type="molecule type" value="Genomic_DNA"/>
</dbReference>
<accession>A0A6G1LE37</accession>
<dbReference type="PROSITE" id="PS50076">
    <property type="entry name" value="DNAJ_2"/>
    <property type="match status" value="1"/>
</dbReference>